<name>A0ABW5PGM9_9BACL</name>
<gene>
    <name evidence="1" type="ORF">ACFSUF_15075</name>
</gene>
<protein>
    <recommendedName>
        <fullName evidence="3">NIPSNAP domain-containing protein</fullName>
    </recommendedName>
</protein>
<comment type="caution">
    <text evidence="1">The sequence shown here is derived from an EMBL/GenBank/DDBJ whole genome shotgun (WGS) entry which is preliminary data.</text>
</comment>
<sequence>MRIKIFAEYRIKRECRSAYLEWAVKAVESMSGSGVSLEILEGFDQPLLFVELWIGVTEADYRKLKGEREDESHPLWGQLPQYIEGGSAKFHMWAFTKTAPLPE</sequence>
<dbReference type="EMBL" id="JBHUME010000008">
    <property type="protein sequence ID" value="MFD2613753.1"/>
    <property type="molecule type" value="Genomic_DNA"/>
</dbReference>
<organism evidence="1 2">
    <name type="scientific">Paenibacillus gansuensis</name>
    <dbReference type="NCBI Taxonomy" id="306542"/>
    <lineage>
        <taxon>Bacteria</taxon>
        <taxon>Bacillati</taxon>
        <taxon>Bacillota</taxon>
        <taxon>Bacilli</taxon>
        <taxon>Bacillales</taxon>
        <taxon>Paenibacillaceae</taxon>
        <taxon>Paenibacillus</taxon>
    </lineage>
</organism>
<reference evidence="2" key="1">
    <citation type="journal article" date="2019" name="Int. J. Syst. Evol. Microbiol.">
        <title>The Global Catalogue of Microorganisms (GCM) 10K type strain sequencing project: providing services to taxonomists for standard genome sequencing and annotation.</title>
        <authorList>
            <consortium name="The Broad Institute Genomics Platform"/>
            <consortium name="The Broad Institute Genome Sequencing Center for Infectious Disease"/>
            <person name="Wu L."/>
            <person name="Ma J."/>
        </authorList>
    </citation>
    <scope>NUCLEOTIDE SEQUENCE [LARGE SCALE GENOMIC DNA]</scope>
    <source>
        <strain evidence="2">KCTC 3950</strain>
    </source>
</reference>
<accession>A0ABW5PGM9</accession>
<proteinExistence type="predicted"/>
<evidence type="ECO:0000313" key="1">
    <source>
        <dbReference type="EMBL" id="MFD2613753.1"/>
    </source>
</evidence>
<keyword evidence="2" id="KW-1185">Reference proteome</keyword>
<dbReference type="Proteomes" id="UP001597541">
    <property type="component" value="Unassembled WGS sequence"/>
</dbReference>
<dbReference type="RefSeq" id="WP_377603826.1">
    <property type="nucleotide sequence ID" value="NZ_JBHUME010000008.1"/>
</dbReference>
<evidence type="ECO:0008006" key="3">
    <source>
        <dbReference type="Google" id="ProtNLM"/>
    </source>
</evidence>
<evidence type="ECO:0000313" key="2">
    <source>
        <dbReference type="Proteomes" id="UP001597541"/>
    </source>
</evidence>